<dbReference type="AlphaFoldDB" id="Q4H3X3"/>
<keyword evidence="1" id="KW-0479">Metal-binding</keyword>
<dbReference type="InterPro" id="IPR050701">
    <property type="entry name" value="Histone_Mod_Regulator"/>
</dbReference>
<feature type="domain" description="PHD-type" evidence="6">
    <location>
        <begin position="6"/>
        <end position="58"/>
    </location>
</feature>
<evidence type="ECO:0000313" key="8">
    <source>
        <dbReference type="EMBL" id="BAE06304.1"/>
    </source>
</evidence>
<dbReference type="CDD" id="cd20901">
    <property type="entry name" value="CC_AF10"/>
    <property type="match status" value="1"/>
</dbReference>
<gene>
    <name evidence="8" type="primary">Ci-AF10-like</name>
</gene>
<dbReference type="Pfam" id="PF13831">
    <property type="entry name" value="PHD_2"/>
    <property type="match status" value="1"/>
</dbReference>
<dbReference type="InterPro" id="IPR049781">
    <property type="entry name" value="AF10/AF17_PHD"/>
</dbReference>
<feature type="region of interest" description="Disordered" evidence="5">
    <location>
        <begin position="381"/>
        <end position="408"/>
    </location>
</feature>
<dbReference type="GO" id="GO:0008270">
    <property type="term" value="F:zinc ion binding"/>
    <property type="evidence" value="ECO:0007669"/>
    <property type="project" value="UniProtKB-KW"/>
</dbReference>
<dbReference type="Pfam" id="PF13832">
    <property type="entry name" value="zf-HC5HC2H_2"/>
    <property type="match status" value="1"/>
</dbReference>
<evidence type="ECO:0000256" key="4">
    <source>
        <dbReference type="PROSITE-ProRule" id="PRU00146"/>
    </source>
</evidence>
<keyword evidence="2 4" id="KW-0863">Zinc-finger</keyword>
<dbReference type="KEGG" id="cin:778535"/>
<feature type="compositionally biased region" description="Polar residues" evidence="5">
    <location>
        <begin position="292"/>
        <end position="302"/>
    </location>
</feature>
<dbReference type="InterPro" id="IPR019787">
    <property type="entry name" value="Znf_PHD-finger"/>
</dbReference>
<keyword evidence="3" id="KW-0862">Zinc</keyword>
<dbReference type="PROSITE" id="PS51805">
    <property type="entry name" value="EPHD"/>
    <property type="match status" value="1"/>
</dbReference>
<feature type="domain" description="PHD-type" evidence="7">
    <location>
        <begin position="62"/>
        <end position="180"/>
    </location>
</feature>
<accession>A0A1W2VNR6</accession>
<dbReference type="PROSITE" id="PS50016">
    <property type="entry name" value="ZF_PHD_2"/>
    <property type="match status" value="1"/>
</dbReference>
<dbReference type="Gene3D" id="3.30.40.10">
    <property type="entry name" value="Zinc/RING finger domain, C3HC4 (zinc finger)"/>
    <property type="match status" value="2"/>
</dbReference>
<dbReference type="SMART" id="SM00249">
    <property type="entry name" value="PHD"/>
    <property type="match status" value="2"/>
</dbReference>
<dbReference type="CDD" id="cd15574">
    <property type="entry name" value="PHD_AF10_AF17"/>
    <property type="match status" value="1"/>
</dbReference>
<feature type="compositionally biased region" description="Polar residues" evidence="5">
    <location>
        <begin position="381"/>
        <end position="391"/>
    </location>
</feature>
<dbReference type="InterPro" id="IPR013083">
    <property type="entry name" value="Znf_RING/FYVE/PHD"/>
</dbReference>
<evidence type="ECO:0000259" key="7">
    <source>
        <dbReference type="PROSITE" id="PS51805"/>
    </source>
</evidence>
<feature type="region of interest" description="Disordered" evidence="5">
    <location>
        <begin position="292"/>
        <end position="330"/>
    </location>
</feature>
<dbReference type="PANTHER" id="PTHR13793:SF164">
    <property type="entry name" value="ALHAMBRA, ISOFORM P"/>
    <property type="match status" value="1"/>
</dbReference>
<reference evidence="8" key="3">
    <citation type="submission" date="2005-04" db="EMBL/GenBank/DDBJ databases">
        <title>Expressed genes in Ciona intestinalis.</title>
        <authorList>
            <person name="Satou Y."/>
        </authorList>
    </citation>
    <scope>NUCLEOTIDE SEQUENCE</scope>
</reference>
<accession>Q4H3X3</accession>
<evidence type="ECO:0000256" key="1">
    <source>
        <dbReference type="ARBA" id="ARBA00022723"/>
    </source>
</evidence>
<proteinExistence type="evidence at transcript level"/>
<dbReference type="PANTHER" id="PTHR13793">
    <property type="entry name" value="PHD FINGER PROTEINS"/>
    <property type="match status" value="1"/>
</dbReference>
<evidence type="ECO:0000259" key="6">
    <source>
        <dbReference type="PROSITE" id="PS50016"/>
    </source>
</evidence>
<dbReference type="CDD" id="cd15672">
    <property type="entry name" value="ePHD_AF10_like"/>
    <property type="match status" value="1"/>
</dbReference>
<dbReference type="InterPro" id="IPR049773">
    <property type="entry name" value="AF10-like_CC"/>
</dbReference>
<reference evidence="8" key="2">
    <citation type="journal article" date="2004" name="Development">
        <title>Gene expression profiles of transcription factors and signaling molecules in the ascidian embryo: towards a comprehensive understanding of gene networks.</title>
        <authorList>
            <person name="Imai K.S."/>
            <person name="Hino K."/>
            <person name="Yagi K."/>
            <person name="Satoh N."/>
            <person name="Satou Y."/>
        </authorList>
    </citation>
    <scope>NUCLEOTIDE SEQUENCE</scope>
</reference>
<organism evidence="8">
    <name type="scientific">Ciona intestinalis</name>
    <name type="common">Transparent sea squirt</name>
    <name type="synonym">Ascidia intestinalis</name>
    <dbReference type="NCBI Taxonomy" id="7719"/>
    <lineage>
        <taxon>Eukaryota</taxon>
        <taxon>Metazoa</taxon>
        <taxon>Chordata</taxon>
        <taxon>Tunicata</taxon>
        <taxon>Ascidiacea</taxon>
        <taxon>Phlebobranchia</taxon>
        <taxon>Cionidae</taxon>
        <taxon>Ciona</taxon>
    </lineage>
</organism>
<evidence type="ECO:0000256" key="2">
    <source>
        <dbReference type="ARBA" id="ARBA00022771"/>
    </source>
</evidence>
<evidence type="ECO:0000256" key="3">
    <source>
        <dbReference type="ARBA" id="ARBA00022833"/>
    </source>
</evidence>
<evidence type="ECO:0000256" key="5">
    <source>
        <dbReference type="SAM" id="MobiDB-lite"/>
    </source>
</evidence>
<dbReference type="EMBL" id="AB210299">
    <property type="protein sequence ID" value="BAE06304.1"/>
    <property type="molecule type" value="mRNA"/>
</dbReference>
<feature type="compositionally biased region" description="Basic residues" evidence="5">
    <location>
        <begin position="314"/>
        <end position="323"/>
    </location>
</feature>
<dbReference type="InterPro" id="IPR001965">
    <property type="entry name" value="Znf_PHD"/>
</dbReference>
<reference evidence="8" key="1">
    <citation type="journal article" date="2003" name="Dev. Genes Evol.">
        <title>Genomewide surveys of developmentally relevant genes in Ciona intestinalis.</title>
        <authorList>
            <person name="Satou Y."/>
            <person name="Satoh N."/>
        </authorList>
    </citation>
    <scope>NUCLEOTIDE SEQUENCE</scope>
</reference>
<dbReference type="SUPFAM" id="SSF57903">
    <property type="entry name" value="FYVE/PHD zinc finger"/>
    <property type="match status" value="1"/>
</dbReference>
<dbReference type="OrthoDB" id="20839at2759"/>
<sequence length="520" mass="57276">MEKPMLAGCCVCLDERGWAENPLVYCDGQECSVAVHQACYGIVQVPSGPWFCQRCESKEAGQLKCQLCPHEGGAMKKTDMTCWAHVVCALYIPEVGFGNVATMEPIALQKVPDMRFAKSCYICDEMKRPKSASTGACMDCAKSGCKFSFHVTCAQMSGLLCEEAGSSNTTKYCGYCSQHFSKTKKNNPFKKLSCSKVYRLPSNPYDETCRSPKDIKPQLDPNYALTNNAEVRSPQTVALVQDSSTMANKVEQPVCEDKIDTTNKSASNSFTLSSLAEAAISAIKQEPTVFTSPDSLEQQNTGIKEKHVKESEKKIKRKPAKKRSGGELTSAKLSKEQKLKPITKVALQKAPSGRKAEKNILQDIGYAVAPKHSVINLSTFGEESLKPSQPTDIGKRKLTSPPDQATSDDGLTAIENLIQLQKSDMLEFFHEFGAPSSVAPLLKMLQNVREENLQLESNLEMLKHTRNQLLALKANLSSSFSAIKHLNKTGELQYQDPKFHKPANPAPSNTPAYQFYTNNI</sequence>
<dbReference type="InterPro" id="IPR011011">
    <property type="entry name" value="Znf_FYVE_PHD"/>
</dbReference>
<protein>
    <submittedName>
        <fullName evidence="8">Ci-AF10-like protein</fullName>
    </submittedName>
</protein>
<dbReference type="InterPro" id="IPR034732">
    <property type="entry name" value="EPHD"/>
</dbReference>
<feature type="compositionally biased region" description="Basic and acidic residues" evidence="5">
    <location>
        <begin position="303"/>
        <end position="313"/>
    </location>
</feature>
<name>Q4H3X3_CIOIN</name>